<dbReference type="PANTHER" id="PTHR45138:SF9">
    <property type="entry name" value="DIGUANYLATE CYCLASE DGCM-RELATED"/>
    <property type="match status" value="1"/>
</dbReference>
<dbReference type="InterPro" id="IPR001789">
    <property type="entry name" value="Sig_transdc_resp-reg_receiver"/>
</dbReference>
<accession>A0ABT4XWX2</accession>
<dbReference type="CDD" id="cd01949">
    <property type="entry name" value="GGDEF"/>
    <property type="match status" value="1"/>
</dbReference>
<proteinExistence type="predicted"/>
<keyword evidence="6" id="KW-0548">Nucleotidyltransferase</keyword>
<gene>
    <name evidence="6" type="ORF">PFY00_16750</name>
</gene>
<reference evidence="6 7" key="1">
    <citation type="submission" date="2023-01" db="EMBL/GenBank/DDBJ databases">
        <title>Thalassococcus onchidii sp. nov., isolated from a marine invertebrate from the South China Sea.</title>
        <authorList>
            <person name="Xu S."/>
            <person name="Liu Z."/>
            <person name="Xu Y."/>
        </authorList>
    </citation>
    <scope>NUCLEOTIDE SEQUENCE [LARGE SCALE GENOMIC DNA]</scope>
    <source>
        <strain evidence="6 7">KCTC 32084</strain>
    </source>
</reference>
<organism evidence="6 7">
    <name type="scientific">Thalassococcus lentus</name>
    <dbReference type="NCBI Taxonomy" id="1210524"/>
    <lineage>
        <taxon>Bacteria</taxon>
        <taxon>Pseudomonadati</taxon>
        <taxon>Pseudomonadota</taxon>
        <taxon>Alphaproteobacteria</taxon>
        <taxon>Rhodobacterales</taxon>
        <taxon>Roseobacteraceae</taxon>
        <taxon>Thalassococcus</taxon>
    </lineage>
</organism>
<evidence type="ECO:0000256" key="1">
    <source>
        <dbReference type="ARBA" id="ARBA00012528"/>
    </source>
</evidence>
<evidence type="ECO:0000256" key="2">
    <source>
        <dbReference type="ARBA" id="ARBA00034247"/>
    </source>
</evidence>
<feature type="domain" description="Response regulatory" evidence="4">
    <location>
        <begin position="156"/>
        <end position="271"/>
    </location>
</feature>
<dbReference type="SMART" id="SM00267">
    <property type="entry name" value="GGDEF"/>
    <property type="match status" value="1"/>
</dbReference>
<evidence type="ECO:0000259" key="4">
    <source>
        <dbReference type="PROSITE" id="PS50110"/>
    </source>
</evidence>
<name>A0ABT4XWX2_9RHOB</name>
<comment type="caution">
    <text evidence="6">The sequence shown here is derived from an EMBL/GenBank/DDBJ whole genome shotgun (WGS) entry which is preliminary data.</text>
</comment>
<feature type="domain" description="GGDEF" evidence="5">
    <location>
        <begin position="321"/>
        <end position="456"/>
    </location>
</feature>
<dbReference type="PANTHER" id="PTHR45138">
    <property type="entry name" value="REGULATORY COMPONENTS OF SENSORY TRANSDUCTION SYSTEM"/>
    <property type="match status" value="1"/>
</dbReference>
<dbReference type="InterPro" id="IPR043128">
    <property type="entry name" value="Rev_trsase/Diguanyl_cyclase"/>
</dbReference>
<keyword evidence="6" id="KW-0808">Transferase</keyword>
<evidence type="ECO:0000256" key="3">
    <source>
        <dbReference type="PROSITE-ProRule" id="PRU00169"/>
    </source>
</evidence>
<dbReference type="RefSeq" id="WP_271433743.1">
    <property type="nucleotide sequence ID" value="NZ_JAQIOY010000009.1"/>
</dbReference>
<dbReference type="Pfam" id="PF00990">
    <property type="entry name" value="GGDEF"/>
    <property type="match status" value="1"/>
</dbReference>
<dbReference type="Proteomes" id="UP001210720">
    <property type="component" value="Unassembled WGS sequence"/>
</dbReference>
<keyword evidence="7" id="KW-1185">Reference proteome</keyword>
<evidence type="ECO:0000313" key="7">
    <source>
        <dbReference type="Proteomes" id="UP001210720"/>
    </source>
</evidence>
<dbReference type="Pfam" id="PF00072">
    <property type="entry name" value="Response_reg"/>
    <property type="match status" value="1"/>
</dbReference>
<dbReference type="SUPFAM" id="SSF52172">
    <property type="entry name" value="CheY-like"/>
    <property type="match status" value="2"/>
</dbReference>
<dbReference type="PROSITE" id="PS50887">
    <property type="entry name" value="GGDEF"/>
    <property type="match status" value="1"/>
</dbReference>
<dbReference type="SUPFAM" id="SSF55073">
    <property type="entry name" value="Nucleotide cyclase"/>
    <property type="match status" value="1"/>
</dbReference>
<evidence type="ECO:0000313" key="6">
    <source>
        <dbReference type="EMBL" id="MDA7426387.1"/>
    </source>
</evidence>
<comment type="catalytic activity">
    <reaction evidence="2">
        <text>2 GTP = 3',3'-c-di-GMP + 2 diphosphate</text>
        <dbReference type="Rhea" id="RHEA:24898"/>
        <dbReference type="ChEBI" id="CHEBI:33019"/>
        <dbReference type="ChEBI" id="CHEBI:37565"/>
        <dbReference type="ChEBI" id="CHEBI:58805"/>
        <dbReference type="EC" id="2.7.7.65"/>
    </reaction>
</comment>
<dbReference type="InterPro" id="IPR000160">
    <property type="entry name" value="GGDEF_dom"/>
</dbReference>
<dbReference type="InterPro" id="IPR011006">
    <property type="entry name" value="CheY-like_superfamily"/>
</dbReference>
<evidence type="ECO:0000259" key="5">
    <source>
        <dbReference type="PROSITE" id="PS50887"/>
    </source>
</evidence>
<dbReference type="SMART" id="SM00448">
    <property type="entry name" value="REC"/>
    <property type="match status" value="2"/>
</dbReference>
<dbReference type="EMBL" id="JAQIOY010000009">
    <property type="protein sequence ID" value="MDA7426387.1"/>
    <property type="molecule type" value="Genomic_DNA"/>
</dbReference>
<dbReference type="Gene3D" id="3.30.70.270">
    <property type="match status" value="1"/>
</dbReference>
<sequence length="486" mass="53102">MSGRILIIDPIPTNRIVMRVKLASAFYEVLQASSGKAALGSLATTRPDVIVCACDPGDMDGQTFCQSLRNHPLGKSIPVIVVGAGAKPEDRLAVVSAGADDVLPRPIDDMILLARLRSLLRARDAETELQLRDDTRRALGMAETAEPFASPGRVFLVAATERRKSLRKICEALAQRLPHHVSVRSADDFLRNGEDKPDVVVLFESKDSGGAGLTLLPQLRANSGTRNAAMIYVAQPDQRREAASALDMGANDLLLTGPEPLELALRIDRQIMRKRVSDRLRSDMQDGLRAAVIDPLTGLYNRRYAMPHLKRLSENAHSKRRSFAVMLADVDHFKRVNDHYGHACGDEVLKELAMRLHANLRAPDMLARYGGEEFLIVLPDTDRRAARAAAERMCRSISERTVTVQDGRSLQVTLSIGVALGSPNDALDPDGLIEYADRALYRAKAQGRNGVVVSDLGRPVLLPSEGTRPQSKLVRNSIIATKTAGL</sequence>
<dbReference type="InterPro" id="IPR029787">
    <property type="entry name" value="Nucleotide_cyclase"/>
</dbReference>
<dbReference type="EC" id="2.7.7.65" evidence="1"/>
<dbReference type="PROSITE" id="PS50110">
    <property type="entry name" value="RESPONSE_REGULATORY"/>
    <property type="match status" value="2"/>
</dbReference>
<protein>
    <recommendedName>
        <fullName evidence="1">diguanylate cyclase</fullName>
        <ecNumber evidence="1">2.7.7.65</ecNumber>
    </recommendedName>
</protein>
<dbReference type="NCBIfam" id="TIGR00254">
    <property type="entry name" value="GGDEF"/>
    <property type="match status" value="1"/>
</dbReference>
<dbReference type="GO" id="GO:0052621">
    <property type="term" value="F:diguanylate cyclase activity"/>
    <property type="evidence" value="ECO:0007669"/>
    <property type="project" value="UniProtKB-EC"/>
</dbReference>
<feature type="domain" description="Response regulatory" evidence="4">
    <location>
        <begin position="4"/>
        <end position="120"/>
    </location>
</feature>
<dbReference type="Gene3D" id="3.40.50.2300">
    <property type="match status" value="1"/>
</dbReference>
<dbReference type="InterPro" id="IPR050469">
    <property type="entry name" value="Diguanylate_Cyclase"/>
</dbReference>
<comment type="caution">
    <text evidence="3">Lacks conserved residue(s) required for the propagation of feature annotation.</text>
</comment>